<dbReference type="Proteomes" id="UP001228049">
    <property type="component" value="Unassembled WGS sequence"/>
</dbReference>
<dbReference type="FunFam" id="1.20.58.60:FF:000010">
    <property type="entry name" value="plectin isoform X2"/>
    <property type="match status" value="1"/>
</dbReference>
<dbReference type="GO" id="GO:0045104">
    <property type="term" value="P:intermediate filament cytoskeleton organization"/>
    <property type="evidence" value="ECO:0007669"/>
    <property type="project" value="InterPro"/>
</dbReference>
<dbReference type="GO" id="GO:0005882">
    <property type="term" value="C:intermediate filament"/>
    <property type="evidence" value="ECO:0007669"/>
    <property type="project" value="TreeGrafter"/>
</dbReference>
<feature type="domain" description="Desmoplakin SH3" evidence="13">
    <location>
        <begin position="449"/>
        <end position="514"/>
    </location>
</feature>
<dbReference type="FunFam" id="3.90.1290.10:FF:000002">
    <property type="entry name" value="Plectin a"/>
    <property type="match status" value="1"/>
</dbReference>
<evidence type="ECO:0000256" key="7">
    <source>
        <dbReference type="ARBA" id="ARBA00022949"/>
    </source>
</evidence>
<feature type="coiled-coil region" evidence="11">
    <location>
        <begin position="1259"/>
        <end position="1423"/>
    </location>
</feature>
<evidence type="ECO:0000259" key="14">
    <source>
        <dbReference type="Pfam" id="PF18373"/>
    </source>
</evidence>
<dbReference type="SUPFAM" id="SSF75399">
    <property type="entry name" value="Plakin repeat"/>
    <property type="match status" value="4"/>
</dbReference>
<keyword evidence="16" id="KW-1185">Reference proteome</keyword>
<keyword evidence="7" id="KW-0965">Cell junction</keyword>
<dbReference type="PANTHER" id="PTHR23169:SF26">
    <property type="entry name" value="DESMOPLAKIN"/>
    <property type="match status" value="1"/>
</dbReference>
<dbReference type="Gene3D" id="2.30.30.40">
    <property type="entry name" value="SH3 Domains"/>
    <property type="match status" value="1"/>
</dbReference>
<dbReference type="GO" id="GO:0005737">
    <property type="term" value="C:cytoplasm"/>
    <property type="evidence" value="ECO:0007669"/>
    <property type="project" value="TreeGrafter"/>
</dbReference>
<comment type="subcellular location">
    <subcellularLocation>
        <location evidence="2">Cell junction</location>
        <location evidence="2">Desmosome</location>
    </subcellularLocation>
    <subcellularLocation>
        <location evidence="1">Cell membrane</location>
    </subcellularLocation>
</comment>
<dbReference type="InterPro" id="IPR041573">
    <property type="entry name" value="Desmoplakin_Spectrin-like"/>
</dbReference>
<dbReference type="InterPro" id="IPR018159">
    <property type="entry name" value="Spectrin/alpha-actinin"/>
</dbReference>
<comment type="function">
    <text evidence="10">Involved in the organization of desmosome cell-cell junctions. Of particular importance in cell adhesion in the skin and during cardiac development. May also play a role in the regulation of Wnt, TGF-beta and Hippo signaling pathways.</text>
</comment>
<evidence type="ECO:0000256" key="12">
    <source>
        <dbReference type="SAM" id="MobiDB-lite"/>
    </source>
</evidence>
<feature type="region of interest" description="Disordered" evidence="12">
    <location>
        <begin position="216"/>
        <end position="236"/>
    </location>
</feature>
<dbReference type="GO" id="GO:0042060">
    <property type="term" value="P:wound healing"/>
    <property type="evidence" value="ECO:0007669"/>
    <property type="project" value="TreeGrafter"/>
</dbReference>
<keyword evidence="9" id="KW-0472">Membrane</keyword>
<dbReference type="Gene3D" id="3.30.160.780">
    <property type="match status" value="1"/>
</dbReference>
<evidence type="ECO:0000256" key="5">
    <source>
        <dbReference type="ARBA" id="ARBA00022553"/>
    </source>
</evidence>
<dbReference type="SUPFAM" id="SSF46966">
    <property type="entry name" value="Spectrin repeat"/>
    <property type="match status" value="3"/>
</dbReference>
<dbReference type="InterPro" id="IPR041615">
    <property type="entry name" value="Desmoplakin_SH3"/>
</dbReference>
<dbReference type="GO" id="GO:0098609">
    <property type="term" value="P:cell-cell adhesion"/>
    <property type="evidence" value="ECO:0007669"/>
    <property type="project" value="TreeGrafter"/>
</dbReference>
<dbReference type="Gene3D" id="1.20.58.60">
    <property type="match status" value="3"/>
</dbReference>
<evidence type="ECO:0000256" key="3">
    <source>
        <dbReference type="ARBA" id="ARBA00009109"/>
    </source>
</evidence>
<dbReference type="Pfam" id="PF18373">
    <property type="entry name" value="Spectrin_2"/>
    <property type="match status" value="1"/>
</dbReference>
<dbReference type="Gene3D" id="1.20.58.1060">
    <property type="match status" value="1"/>
</dbReference>
<feature type="compositionally biased region" description="Low complexity" evidence="12">
    <location>
        <begin position="2455"/>
        <end position="2498"/>
    </location>
</feature>
<protein>
    <submittedName>
        <fullName evidence="15">Desmoplakin</fullName>
    </submittedName>
</protein>
<dbReference type="Gene3D" id="3.90.1290.10">
    <property type="entry name" value="Plakin repeat"/>
    <property type="match status" value="3"/>
</dbReference>
<feature type="compositionally biased region" description="Polar residues" evidence="12">
    <location>
        <begin position="216"/>
        <end position="228"/>
    </location>
</feature>
<feature type="coiled-coil region" evidence="11">
    <location>
        <begin position="1455"/>
        <end position="1584"/>
    </location>
</feature>
<organism evidence="15 16">
    <name type="scientific">Dissostichus eleginoides</name>
    <name type="common">Patagonian toothfish</name>
    <name type="synonym">Dissostichus amissus</name>
    <dbReference type="NCBI Taxonomy" id="100907"/>
    <lineage>
        <taxon>Eukaryota</taxon>
        <taxon>Metazoa</taxon>
        <taxon>Chordata</taxon>
        <taxon>Craniata</taxon>
        <taxon>Vertebrata</taxon>
        <taxon>Euteleostomi</taxon>
        <taxon>Actinopterygii</taxon>
        <taxon>Neopterygii</taxon>
        <taxon>Teleostei</taxon>
        <taxon>Neoteleostei</taxon>
        <taxon>Acanthomorphata</taxon>
        <taxon>Eupercaria</taxon>
        <taxon>Perciformes</taxon>
        <taxon>Notothenioidei</taxon>
        <taxon>Nototheniidae</taxon>
        <taxon>Dissostichus</taxon>
    </lineage>
</organism>
<dbReference type="SMART" id="SM00250">
    <property type="entry name" value="PLEC"/>
    <property type="match status" value="16"/>
</dbReference>
<dbReference type="GO" id="GO:0060047">
    <property type="term" value="P:heart contraction"/>
    <property type="evidence" value="ECO:0007669"/>
    <property type="project" value="UniProtKB-ARBA"/>
</dbReference>
<dbReference type="Pfam" id="PF00681">
    <property type="entry name" value="Plectin"/>
    <property type="match status" value="6"/>
</dbReference>
<keyword evidence="6" id="KW-0677">Repeat</keyword>
<evidence type="ECO:0000256" key="8">
    <source>
        <dbReference type="ARBA" id="ARBA00023054"/>
    </source>
</evidence>
<keyword evidence="5" id="KW-0597">Phosphoprotein</keyword>
<dbReference type="InterPro" id="IPR035915">
    <property type="entry name" value="Plakin_repeat_sf"/>
</dbReference>
<evidence type="ECO:0000256" key="4">
    <source>
        <dbReference type="ARBA" id="ARBA00022475"/>
    </source>
</evidence>
<comment type="caution">
    <text evidence="15">The sequence shown here is derived from an EMBL/GenBank/DDBJ whole genome shotgun (WGS) entry which is preliminary data.</text>
</comment>
<feature type="region of interest" description="Disordered" evidence="12">
    <location>
        <begin position="2445"/>
        <end position="2498"/>
    </location>
</feature>
<dbReference type="GO" id="GO:0002934">
    <property type="term" value="P:desmosome organization"/>
    <property type="evidence" value="ECO:0007669"/>
    <property type="project" value="UniProtKB-ARBA"/>
</dbReference>
<keyword evidence="4" id="KW-1003">Cell membrane</keyword>
<feature type="domain" description="Desmoplakin spectrin-like" evidence="14">
    <location>
        <begin position="549"/>
        <end position="626"/>
    </location>
</feature>
<dbReference type="FunFam" id="3.90.1290.10:FF:000001">
    <property type="entry name" value="Plectin a"/>
    <property type="match status" value="2"/>
</dbReference>
<dbReference type="EMBL" id="JASDAP010000026">
    <property type="protein sequence ID" value="KAK1878583.1"/>
    <property type="molecule type" value="Genomic_DNA"/>
</dbReference>
<accession>A0AAD9ERD2</accession>
<gene>
    <name evidence="15" type="ORF">KUDE01_026709</name>
</gene>
<evidence type="ECO:0000256" key="9">
    <source>
        <dbReference type="ARBA" id="ARBA00023136"/>
    </source>
</evidence>
<dbReference type="SMART" id="SM00150">
    <property type="entry name" value="SPEC"/>
    <property type="match status" value="3"/>
</dbReference>
<evidence type="ECO:0000256" key="10">
    <source>
        <dbReference type="ARBA" id="ARBA00056058"/>
    </source>
</evidence>
<evidence type="ECO:0000313" key="16">
    <source>
        <dbReference type="Proteomes" id="UP001228049"/>
    </source>
</evidence>
<dbReference type="GO" id="GO:0031101">
    <property type="term" value="P:fin regeneration"/>
    <property type="evidence" value="ECO:0007669"/>
    <property type="project" value="UniProtKB-ARBA"/>
</dbReference>
<dbReference type="InterPro" id="IPR001101">
    <property type="entry name" value="Plectin_repeat"/>
</dbReference>
<dbReference type="CDD" id="cd00176">
    <property type="entry name" value="SPEC"/>
    <property type="match status" value="2"/>
</dbReference>
<dbReference type="GO" id="GO:0061436">
    <property type="term" value="P:establishment of skin barrier"/>
    <property type="evidence" value="ECO:0007669"/>
    <property type="project" value="UniProtKB-ARBA"/>
</dbReference>
<dbReference type="FunFam" id="3.30.160.780:FF:000001">
    <property type="entry name" value="Plectin a"/>
    <property type="match status" value="1"/>
</dbReference>
<feature type="coiled-coil region" evidence="11">
    <location>
        <begin position="383"/>
        <end position="439"/>
    </location>
</feature>
<dbReference type="GO" id="GO:0014704">
    <property type="term" value="C:intercalated disc"/>
    <property type="evidence" value="ECO:0007669"/>
    <property type="project" value="TreeGrafter"/>
</dbReference>
<evidence type="ECO:0000256" key="6">
    <source>
        <dbReference type="ARBA" id="ARBA00022737"/>
    </source>
</evidence>
<dbReference type="Pfam" id="PF17902">
    <property type="entry name" value="SH3_10"/>
    <property type="match status" value="1"/>
</dbReference>
<keyword evidence="8 11" id="KW-0175">Coiled coil</keyword>
<feature type="region of interest" description="Disordered" evidence="12">
    <location>
        <begin position="1"/>
        <end position="21"/>
    </location>
</feature>
<evidence type="ECO:0000256" key="2">
    <source>
        <dbReference type="ARBA" id="ARBA00004568"/>
    </source>
</evidence>
<name>A0AAD9ERD2_DISEL</name>
<evidence type="ECO:0000256" key="1">
    <source>
        <dbReference type="ARBA" id="ARBA00004236"/>
    </source>
</evidence>
<evidence type="ECO:0000313" key="15">
    <source>
        <dbReference type="EMBL" id="KAK1878583.1"/>
    </source>
</evidence>
<comment type="similarity">
    <text evidence="3">Belongs to the plakin or cytolinker family.</text>
</comment>
<sequence length="2498" mass="284224">MSMYGSNSKFPTLGPRSNSRQDLANASFRSDMFAGGNGFQGEYPPGDGGYTYAYSRTSVHGAGGPKVAVSMGPAGGGMSAQAIQLRAIYLTNQCQSFLQKAERILLGGGQAAEADKLLMMAAETMEQMMVCGRDLQQMRIPNDVFENVDHFQHMHGAMQQQLGISVTTIRRRKSSVGSQEGGRIFNDAIAWISQQKRMIETAPYGDDSETIEKQITSHSRTHTSLQRSQEVDRARDDLNSRGDKYNLAIMEQEWESLQKMSHNRVDQLRELQGIIDEISRAIMWVNEREEEELMFDWGDKNIDQYIPKKQESYSGLMRDLEEKEKDLNKLKLKADGLVNNNHPASDKIEAYMDTLQTQWSWLLQITKCIHIHLKENAAYSQFFKEANETSAKLQKEHETIRSKFTCDKNTSLDTLTELLRNLEKEKERVMDNKRQVHSLVNKSKSIIRLKPRNPEEKTSSPVMVEAICDFKQDQIGILKGNEGILKDNSQRSKWLVTGPGGLDMLVPSVCLLIPPPNPLSIGLASKYEQYYEAIMSLWNQLYINIKSLIAWQYCLKDMTYINSLTTSMLSKMRPDEYRSIFKRLETHYQEFLRTSQGSEMFGEEEKKNIQDNFDLTQTHYDTMITSPVTPPPPTTSSSLSVLLLRNLQDIHRRLELAEAGLTSHLHIRLGENSVHESSVHIEKLEIVHQELDSIHDEYMRLREKILKQLEGIPRESEQAKFLHSELKIINQKLGGLQALYPAYFERMSAVQAFLQSLLQAEDIIKVHEARLTEKETSSLDLQEVENYRSTLKQMKSDLDQKRNLLMAMDSDLSKAVHWNGQITEPYHKCDVDLARYSDQVGQMSDRWRRIQTQIDSRVWDLEKQEKQLQHYQQSSNLLEQWINNARKRQDTLQTVKLNDVQTLMDHLNQQKALHTEIKGKKEKVEVMQKNADTCASSIKDYELQLASYSSGLETLLNIPIKRTIPQSPASVVRQEASGLQSNYIELLTRSSDYYKFLGELLKNMEELKIRNTKIDMLEEELRRLKDEILDRNQKNKSLEEAMDSLESTHSKLQDLNEQLIQIKYELGEEKRKRRLAEERYTSQQEEYEGAVRRRQKELEELNWSKIDLEKSVKDKEREVERMKILLDEEVLRRRNAESDISKAEADLKAKNASYLESINILKVSEQEIRITRVELEKQTSEKAKVEQSSARLQSRIRELQCSLDGMEAEVEKQKKATQEEFTRRKRMEAELERMTHTCREHTTTISTLKSIQIETSTSGRKYEQDLSALQEALDKSLREHKVTKQELAAVTSELRSLKQKLQQEMARIDELNQRNENLYKTIEEKSLQLNNFTTEIEKLKTLTQNLTKERLRLEEELRKVKQERDELKLNKDAIDGETSTQISALHVQLQSSSSRTAELQGLINDLTREREKLKMEIDKVQKQSLETSMMVHSSQSQYSELLLERDSLLSRLKLLDQDKNRNQRIEEELTRIKITLDTELRNKKRLQDENNGTLKDFNQMKSQYELRESHIRQFESDRDKADRDRISLKNEIDRLTREVKSIEERYKSRLMISEKEAADLALKRAALEKEIQRLQQRPSTLNRQTQTNENVPTIDPSKLIFDGVRRKVSAHQLCDCGIITKTTLEQLLNGKKTVDEVAMDIQLSLKGTGIIAGMKAGSQGKMPFTEAKNKDLITPESALMLLEAQAATGYIVDPALNEKMPVDTACSRGIVETADRDTLLTAEAASTGFKDPYTGKLLSVGQACKQGRVDKDTAIRLLQAQDSVGGILDPVLSVFLPKDLALDRNLIDEELYRALNKNPTCYLEPTTAKKISYNDLRKKAKVEPVSGLLLLSGPEQPDKVPGIRGYVTILELYSSGLLSESDWARFKAGDLTSSEIQENLKSYLYGSSCIAGIYDEANDRIMPFYQAMKEGLLMRGTTLELLEAQAASGFIVDPVNNLFLTVDEAAKRGLIGKEFKNKLLSAEKAVTGYKDPSTGNKISLFEAIDKDLIEKGHGIRLLEAQIASGGIIDPKENHRIDIAVAYKRGYFDEEMNEILTYEGDDTKGFFDPNTKDNLTYLQLKDRCMTDPKTGLTLLPIDDKKKAKKSQESRTNILRKRRVVIVDPETNLEMSVREAYHRELIDYDTFLDLSEQECEWEEITITASDGSERLVIVDRKTGTQYDIQECLERGIIDQTYINQYHAGTLTLTQFADQITSRTSSTGMNIAASNVDDIFTSSSPTQAAPSSPTVRKRFNSVSITVSPPEMFDDHSPVGAIFDTETLEKVTVSEGLRRGIVDTITAQRLLEAQACTGGIINPANGERLSLQDAIHQSIIDESMSAKLKAAQKAYVGFEDVKTKRKMSAAEAVKETWLPYEAGQRFLEFQYLTGGLIEPGSGRRITIEEAIRRGWLDGQGAQKLQDTRNHQKNLTCPKTKLKIAYKQAMDSCMVEESNGMKMLQASSISSKGISSPYNLSNPGSRSGSRAGSLAGSRSGSRRGSVDYSSSSFTFSSSSTTLSNSKS</sequence>
<dbReference type="PANTHER" id="PTHR23169">
    <property type="entry name" value="ENVOPLAKIN"/>
    <property type="match status" value="1"/>
</dbReference>
<feature type="coiled-coil region" evidence="11">
    <location>
        <begin position="1007"/>
        <end position="1216"/>
    </location>
</feature>
<evidence type="ECO:0000259" key="13">
    <source>
        <dbReference type="Pfam" id="PF17902"/>
    </source>
</evidence>
<dbReference type="Pfam" id="PF21019">
    <property type="entry name" value="Spectrin_3"/>
    <property type="match status" value="1"/>
</dbReference>
<dbReference type="GO" id="GO:0005198">
    <property type="term" value="F:structural molecule activity"/>
    <property type="evidence" value="ECO:0007669"/>
    <property type="project" value="TreeGrafter"/>
</dbReference>
<reference evidence="15" key="1">
    <citation type="submission" date="2023-04" db="EMBL/GenBank/DDBJ databases">
        <title>Chromosome-level genome of Chaenocephalus aceratus.</title>
        <authorList>
            <person name="Park H."/>
        </authorList>
    </citation>
    <scope>NUCLEOTIDE SEQUENCE</scope>
    <source>
        <strain evidence="15">DE</strain>
        <tissue evidence="15">Muscle</tissue>
    </source>
</reference>
<dbReference type="InterPro" id="IPR043197">
    <property type="entry name" value="Plakin"/>
</dbReference>
<dbReference type="GO" id="GO:0030057">
    <property type="term" value="C:desmosome"/>
    <property type="evidence" value="ECO:0007669"/>
    <property type="project" value="UniProtKB-SubCell"/>
</dbReference>
<feature type="coiled-coil region" evidence="11">
    <location>
        <begin position="313"/>
        <end position="340"/>
    </location>
</feature>
<proteinExistence type="inferred from homology"/>
<dbReference type="GO" id="GO:0005886">
    <property type="term" value="C:plasma membrane"/>
    <property type="evidence" value="ECO:0007669"/>
    <property type="project" value="UniProtKB-SubCell"/>
</dbReference>
<evidence type="ECO:0000256" key="11">
    <source>
        <dbReference type="SAM" id="Coils"/>
    </source>
</evidence>